<evidence type="ECO:0000256" key="5">
    <source>
        <dbReference type="HAMAP-Rule" id="MF_01107"/>
    </source>
</evidence>
<reference evidence="6" key="1">
    <citation type="submission" date="2022-03" db="EMBL/GenBank/DDBJ databases">
        <title>Complete genome sequence of Caldinitratiruptor microaerophilus.</title>
        <authorList>
            <person name="Mukaiyama R."/>
            <person name="Nishiyama T."/>
            <person name="Ueda K."/>
        </authorList>
    </citation>
    <scope>NUCLEOTIDE SEQUENCE</scope>
    <source>
        <strain evidence="6">JCM 16183</strain>
    </source>
</reference>
<dbReference type="PANTHER" id="PTHR11986:SF79">
    <property type="entry name" value="ACETYLORNITHINE AMINOTRANSFERASE, MITOCHONDRIAL"/>
    <property type="match status" value="1"/>
</dbReference>
<dbReference type="GO" id="GO:0003992">
    <property type="term" value="F:N2-acetyl-L-ornithine:2-oxoglutarate 5-aminotransferase activity"/>
    <property type="evidence" value="ECO:0007669"/>
    <property type="project" value="UniProtKB-UniRule"/>
</dbReference>
<dbReference type="FunFam" id="3.40.640.10:FF:000004">
    <property type="entry name" value="Acetylornithine aminotransferase"/>
    <property type="match status" value="1"/>
</dbReference>
<feature type="binding site" evidence="5">
    <location>
        <position position="141"/>
    </location>
    <ligand>
        <name>N(2)-acetyl-L-ornithine</name>
        <dbReference type="ChEBI" id="CHEBI:57805"/>
    </ligand>
</feature>
<keyword evidence="5" id="KW-0055">Arginine biosynthesis</keyword>
<feature type="binding site" evidence="5">
    <location>
        <position position="281"/>
    </location>
    <ligand>
        <name>pyridoxal 5'-phosphate</name>
        <dbReference type="ChEBI" id="CHEBI:597326"/>
    </ligand>
</feature>
<dbReference type="Gene3D" id="3.90.1150.10">
    <property type="entry name" value="Aspartate Aminotransferase, domain 1"/>
    <property type="match status" value="1"/>
</dbReference>
<dbReference type="GO" id="GO:0006526">
    <property type="term" value="P:L-arginine biosynthetic process"/>
    <property type="evidence" value="ECO:0007669"/>
    <property type="project" value="UniProtKB-UniRule"/>
</dbReference>
<comment type="subunit">
    <text evidence="5">Homodimer.</text>
</comment>
<dbReference type="GO" id="GO:0005737">
    <property type="term" value="C:cytoplasm"/>
    <property type="evidence" value="ECO:0007669"/>
    <property type="project" value="UniProtKB-SubCell"/>
</dbReference>
<dbReference type="InterPro" id="IPR015424">
    <property type="entry name" value="PyrdxlP-dep_Trfase"/>
</dbReference>
<comment type="cofactor">
    <cofactor evidence="5">
        <name>pyridoxal 5'-phosphate</name>
        <dbReference type="ChEBI" id="CHEBI:597326"/>
    </cofactor>
    <text evidence="5">Binds 1 pyridoxal phosphate per subunit.</text>
</comment>
<keyword evidence="3 5" id="KW-0808">Transferase</keyword>
<dbReference type="PIRSF" id="PIRSF000521">
    <property type="entry name" value="Transaminase_4ab_Lys_Orn"/>
    <property type="match status" value="1"/>
</dbReference>
<dbReference type="RefSeq" id="WP_264841966.1">
    <property type="nucleotide sequence ID" value="NZ_AP025628.1"/>
</dbReference>
<keyword evidence="5" id="KW-0963">Cytoplasm</keyword>
<evidence type="ECO:0000256" key="3">
    <source>
        <dbReference type="ARBA" id="ARBA00022679"/>
    </source>
</evidence>
<comment type="pathway">
    <text evidence="5">Amino-acid biosynthesis; L-arginine biosynthesis; N(2)-acetyl-L-ornithine from L-glutamate: step 4/4.</text>
</comment>
<dbReference type="EC" id="2.6.1.11" evidence="5"/>
<gene>
    <name evidence="6" type="primary">argD_2</name>
    <name evidence="5" type="synonym">argD</name>
    <name evidence="6" type="ORF">caldi_23990</name>
</gene>
<protein>
    <recommendedName>
        <fullName evidence="5">Acetylornithine aminotransferase</fullName>
        <shortName evidence="5">ACOAT</shortName>
        <ecNumber evidence="5">2.6.1.11</ecNumber>
    </recommendedName>
</protein>
<keyword evidence="2 5" id="KW-0028">Amino-acid biosynthesis</keyword>
<evidence type="ECO:0000313" key="6">
    <source>
        <dbReference type="EMBL" id="BDG61309.1"/>
    </source>
</evidence>
<keyword evidence="1 5" id="KW-0032">Aminotransferase</keyword>
<dbReference type="InterPro" id="IPR005814">
    <property type="entry name" value="Aminotrans_3"/>
</dbReference>
<feature type="modified residue" description="N6-(pyridoxal phosphate)lysine" evidence="5">
    <location>
        <position position="252"/>
    </location>
</feature>
<comment type="catalytic activity">
    <reaction evidence="5">
        <text>N(2)-acetyl-L-ornithine + 2-oxoglutarate = N-acetyl-L-glutamate 5-semialdehyde + L-glutamate</text>
        <dbReference type="Rhea" id="RHEA:18049"/>
        <dbReference type="ChEBI" id="CHEBI:16810"/>
        <dbReference type="ChEBI" id="CHEBI:29123"/>
        <dbReference type="ChEBI" id="CHEBI:29985"/>
        <dbReference type="ChEBI" id="CHEBI:57805"/>
        <dbReference type="EC" id="2.6.1.11"/>
    </reaction>
</comment>
<dbReference type="EMBL" id="AP025628">
    <property type="protein sequence ID" value="BDG61309.1"/>
    <property type="molecule type" value="Genomic_DNA"/>
</dbReference>
<comment type="similarity">
    <text evidence="5">Belongs to the class-III pyridoxal-phosphate-dependent aminotransferase family. ArgD subfamily.</text>
</comment>
<evidence type="ECO:0000256" key="1">
    <source>
        <dbReference type="ARBA" id="ARBA00022576"/>
    </source>
</evidence>
<keyword evidence="7" id="KW-1185">Reference proteome</keyword>
<evidence type="ECO:0000256" key="4">
    <source>
        <dbReference type="ARBA" id="ARBA00022898"/>
    </source>
</evidence>
<dbReference type="KEGG" id="cmic:caldi_23990"/>
<sequence>MDLAEMQALDRQYLMPTYARYPIALERGEGTRVWDVNGKEYLDFLGGIAVNVLGHAHPAVVAAIREQAGRLLHTSNLYYTRPMLELAQLLVDNGGLGRAFFCNSGAEANEGAFKLARKYHWRRGDRARTRILSVTHAFHGRTFGALAATPKPEIQEGFGPLPPGFEAVEWGRADALAERLDGTVAAVIIEPVQGESGIHPADPAYLRAVADLTREHGALLIFDEIQCGMGRTGTFYAYQGYGVRPDILTLAKGLGGGLPIGAILATPEVASGFAPGDHGSTFGANPVACAAAVATVRTILRENLPARAAELGDYLLGRLRELAARWPDRVREVRGRGLMAALELGEHARRVLDGCHARGLLANVTAGTALRLLPPLTVTREEIDRAVEILSDAIAGV</sequence>
<dbReference type="PANTHER" id="PTHR11986">
    <property type="entry name" value="AMINOTRANSFERASE CLASS III"/>
    <property type="match status" value="1"/>
</dbReference>
<dbReference type="PROSITE" id="PS00600">
    <property type="entry name" value="AA_TRANSFER_CLASS_3"/>
    <property type="match status" value="1"/>
</dbReference>
<dbReference type="InterPro" id="IPR015422">
    <property type="entry name" value="PyrdxlP-dep_Trfase_small"/>
</dbReference>
<feature type="binding site" evidence="5">
    <location>
        <begin position="105"/>
        <end position="106"/>
    </location>
    <ligand>
        <name>pyridoxal 5'-phosphate</name>
        <dbReference type="ChEBI" id="CHEBI:597326"/>
    </ligand>
</feature>
<accession>A0AA35GAH5</accession>
<dbReference type="InterPro" id="IPR050103">
    <property type="entry name" value="Class-III_PLP-dep_AT"/>
</dbReference>
<dbReference type="AlphaFoldDB" id="A0AA35GAH5"/>
<dbReference type="NCBIfam" id="TIGR00707">
    <property type="entry name" value="argD"/>
    <property type="match status" value="1"/>
</dbReference>
<dbReference type="Gene3D" id="3.40.640.10">
    <property type="entry name" value="Type I PLP-dependent aspartate aminotransferase-like (Major domain)"/>
    <property type="match status" value="1"/>
</dbReference>
<name>A0AA35GAH5_9FIRM</name>
<proteinExistence type="inferred from homology"/>
<organism evidence="6 7">
    <name type="scientific">Caldinitratiruptor microaerophilus</name>
    <dbReference type="NCBI Taxonomy" id="671077"/>
    <lineage>
        <taxon>Bacteria</taxon>
        <taxon>Bacillati</taxon>
        <taxon>Bacillota</taxon>
        <taxon>Clostridia</taxon>
        <taxon>Eubacteriales</taxon>
        <taxon>Symbiobacteriaceae</taxon>
        <taxon>Caldinitratiruptor</taxon>
    </lineage>
</organism>
<comment type="miscellaneous">
    <text evidence="5">May also have succinyldiaminopimelate aminotransferase activity, thus carrying out the corresponding step in lysine biosynthesis.</text>
</comment>
<dbReference type="HAMAP" id="MF_01107">
    <property type="entry name" value="ArgD_aminotrans_3"/>
    <property type="match status" value="1"/>
</dbReference>
<dbReference type="InterPro" id="IPR004636">
    <property type="entry name" value="AcOrn/SuccOrn_fam"/>
</dbReference>
<keyword evidence="4 5" id="KW-0663">Pyridoxal phosphate</keyword>
<dbReference type="InterPro" id="IPR015421">
    <property type="entry name" value="PyrdxlP-dep_Trfase_major"/>
</dbReference>
<dbReference type="NCBIfam" id="NF002325">
    <property type="entry name" value="PRK01278.1"/>
    <property type="match status" value="1"/>
</dbReference>
<evidence type="ECO:0000256" key="2">
    <source>
        <dbReference type="ARBA" id="ARBA00022605"/>
    </source>
</evidence>
<dbReference type="Proteomes" id="UP001163687">
    <property type="component" value="Chromosome"/>
</dbReference>
<evidence type="ECO:0000313" key="7">
    <source>
        <dbReference type="Proteomes" id="UP001163687"/>
    </source>
</evidence>
<dbReference type="GO" id="GO:0042802">
    <property type="term" value="F:identical protein binding"/>
    <property type="evidence" value="ECO:0007669"/>
    <property type="project" value="TreeGrafter"/>
</dbReference>
<feature type="binding site" evidence="5">
    <location>
        <position position="138"/>
    </location>
    <ligand>
        <name>pyridoxal 5'-phosphate</name>
        <dbReference type="ChEBI" id="CHEBI:597326"/>
    </ligand>
</feature>
<dbReference type="NCBIfam" id="NF002874">
    <property type="entry name" value="PRK03244.1"/>
    <property type="match status" value="1"/>
</dbReference>
<dbReference type="InterPro" id="IPR049704">
    <property type="entry name" value="Aminotrans_3_PPA_site"/>
</dbReference>
<dbReference type="GO" id="GO:0030170">
    <property type="term" value="F:pyridoxal phosphate binding"/>
    <property type="evidence" value="ECO:0007669"/>
    <property type="project" value="InterPro"/>
</dbReference>
<feature type="binding site" evidence="5">
    <location>
        <begin position="223"/>
        <end position="226"/>
    </location>
    <ligand>
        <name>pyridoxal 5'-phosphate</name>
        <dbReference type="ChEBI" id="CHEBI:597326"/>
    </ligand>
</feature>
<dbReference type="Pfam" id="PF00202">
    <property type="entry name" value="Aminotran_3"/>
    <property type="match status" value="1"/>
</dbReference>
<dbReference type="CDD" id="cd00610">
    <property type="entry name" value="OAT_like"/>
    <property type="match status" value="1"/>
</dbReference>
<dbReference type="SUPFAM" id="SSF53383">
    <property type="entry name" value="PLP-dependent transferases"/>
    <property type="match status" value="1"/>
</dbReference>
<feature type="binding site" evidence="5">
    <location>
        <position position="280"/>
    </location>
    <ligand>
        <name>N(2)-acetyl-L-ornithine</name>
        <dbReference type="ChEBI" id="CHEBI:57805"/>
    </ligand>
</feature>
<comment type="subcellular location">
    <subcellularLocation>
        <location evidence="5">Cytoplasm</location>
    </subcellularLocation>
</comment>